<sequence length="103" mass="10766">MRRATILLLLLLPACGQIDPYTREGVWRPRGANEANLHLHVAVPAHLDRGVNEPRADGHVQAAAVTRYRTDRVKALPASGVSRIQATGQGGGSAPAGGGDGGR</sequence>
<dbReference type="RefSeq" id="WP_184483749.1">
    <property type="nucleotide sequence ID" value="NZ_JAAEDJ010000063.1"/>
</dbReference>
<evidence type="ECO:0000313" key="2">
    <source>
        <dbReference type="EMBL" id="MBB5689699.1"/>
    </source>
</evidence>
<proteinExistence type="predicted"/>
<gene>
    <name evidence="2" type="ORF">FHS88_001824</name>
</gene>
<evidence type="ECO:0000256" key="1">
    <source>
        <dbReference type="SAM" id="MobiDB-lite"/>
    </source>
</evidence>
<feature type="compositionally biased region" description="Gly residues" evidence="1">
    <location>
        <begin position="88"/>
        <end position="103"/>
    </location>
</feature>
<protein>
    <recommendedName>
        <fullName evidence="4">Lipoprotein</fullName>
    </recommendedName>
</protein>
<reference evidence="2 3" key="1">
    <citation type="submission" date="2020-08" db="EMBL/GenBank/DDBJ databases">
        <title>Genomic Encyclopedia of Type Strains, Phase IV (KMG-IV): sequencing the most valuable type-strain genomes for metagenomic binning, comparative biology and taxonomic classification.</title>
        <authorList>
            <person name="Goeker M."/>
        </authorList>
    </citation>
    <scope>NUCLEOTIDE SEQUENCE [LARGE SCALE GENOMIC DNA]</scope>
    <source>
        <strain evidence="2 3">DSM 25895</strain>
    </source>
</reference>
<dbReference type="EMBL" id="JACIJE010000004">
    <property type="protein sequence ID" value="MBB5689699.1"/>
    <property type="molecule type" value="Genomic_DNA"/>
</dbReference>
<evidence type="ECO:0000313" key="3">
    <source>
        <dbReference type="Proteomes" id="UP000562254"/>
    </source>
</evidence>
<keyword evidence="3" id="KW-1185">Reference proteome</keyword>
<comment type="caution">
    <text evidence="2">The sequence shown here is derived from an EMBL/GenBank/DDBJ whole genome shotgun (WGS) entry which is preliminary data.</text>
</comment>
<feature type="region of interest" description="Disordered" evidence="1">
    <location>
        <begin position="79"/>
        <end position="103"/>
    </location>
</feature>
<organism evidence="2 3">
    <name type="scientific">Neoroseomonas alkaliterrae</name>
    <dbReference type="NCBI Taxonomy" id="1452450"/>
    <lineage>
        <taxon>Bacteria</taxon>
        <taxon>Pseudomonadati</taxon>
        <taxon>Pseudomonadota</taxon>
        <taxon>Alphaproteobacteria</taxon>
        <taxon>Acetobacterales</taxon>
        <taxon>Acetobacteraceae</taxon>
        <taxon>Neoroseomonas</taxon>
    </lineage>
</organism>
<accession>A0A840XSQ2</accession>
<dbReference type="Proteomes" id="UP000562254">
    <property type="component" value="Unassembled WGS sequence"/>
</dbReference>
<name>A0A840XSQ2_9PROT</name>
<dbReference type="AlphaFoldDB" id="A0A840XSQ2"/>
<evidence type="ECO:0008006" key="4">
    <source>
        <dbReference type="Google" id="ProtNLM"/>
    </source>
</evidence>